<keyword evidence="2" id="KW-0805">Transcription regulation</keyword>
<dbReference type="InterPro" id="IPR039425">
    <property type="entry name" value="RNA_pol_sigma-70-like"/>
</dbReference>
<feature type="domain" description="RNA polymerase sigma factor 70 region 4 type 2" evidence="8">
    <location>
        <begin position="96"/>
        <end position="146"/>
    </location>
</feature>
<evidence type="ECO:0000256" key="1">
    <source>
        <dbReference type="ARBA" id="ARBA00010641"/>
    </source>
</evidence>
<evidence type="ECO:0000313" key="9">
    <source>
        <dbReference type="EMBL" id="MFI6504784.1"/>
    </source>
</evidence>
<dbReference type="Gene3D" id="1.10.10.10">
    <property type="entry name" value="Winged helix-like DNA-binding domain superfamily/Winged helix DNA-binding domain"/>
    <property type="match status" value="1"/>
</dbReference>
<evidence type="ECO:0000256" key="3">
    <source>
        <dbReference type="ARBA" id="ARBA00023082"/>
    </source>
</evidence>
<dbReference type="RefSeq" id="WP_397090678.1">
    <property type="nucleotide sequence ID" value="NZ_JBITGY010000016.1"/>
</dbReference>
<reference evidence="9 10" key="1">
    <citation type="submission" date="2024-10" db="EMBL/GenBank/DDBJ databases">
        <title>The Natural Products Discovery Center: Release of the First 8490 Sequenced Strains for Exploring Actinobacteria Biosynthetic Diversity.</title>
        <authorList>
            <person name="Kalkreuter E."/>
            <person name="Kautsar S.A."/>
            <person name="Yang D."/>
            <person name="Bader C.D."/>
            <person name="Teijaro C.N."/>
            <person name="Fluegel L."/>
            <person name="Davis C.M."/>
            <person name="Simpson J.R."/>
            <person name="Lauterbach L."/>
            <person name="Steele A.D."/>
            <person name="Gui C."/>
            <person name="Meng S."/>
            <person name="Li G."/>
            <person name="Viehrig K."/>
            <person name="Ye F."/>
            <person name="Su P."/>
            <person name="Kiefer A.F."/>
            <person name="Nichols A."/>
            <person name="Cepeda A.J."/>
            <person name="Yan W."/>
            <person name="Fan B."/>
            <person name="Jiang Y."/>
            <person name="Adhikari A."/>
            <person name="Zheng C.-J."/>
            <person name="Schuster L."/>
            <person name="Cowan T.M."/>
            <person name="Smanski M.J."/>
            <person name="Chevrette M.G."/>
            <person name="De Carvalho L.P.S."/>
            <person name="Shen B."/>
        </authorList>
    </citation>
    <scope>NUCLEOTIDE SEQUENCE [LARGE SCALE GENOMIC DNA]</scope>
    <source>
        <strain evidence="9 10">NPDC050545</strain>
    </source>
</reference>
<feature type="domain" description="RNA polymerase sigma-70 region 2" evidence="7">
    <location>
        <begin position="10"/>
        <end position="66"/>
    </location>
</feature>
<proteinExistence type="inferred from homology"/>
<organism evidence="9 10">
    <name type="scientific">Nonomuraea typhae</name>
    <dbReference type="NCBI Taxonomy" id="2603600"/>
    <lineage>
        <taxon>Bacteria</taxon>
        <taxon>Bacillati</taxon>
        <taxon>Actinomycetota</taxon>
        <taxon>Actinomycetes</taxon>
        <taxon>Streptosporangiales</taxon>
        <taxon>Streptosporangiaceae</taxon>
        <taxon>Nonomuraea</taxon>
    </lineage>
</organism>
<dbReference type="PANTHER" id="PTHR43133">
    <property type="entry name" value="RNA POLYMERASE ECF-TYPE SIGMA FACTO"/>
    <property type="match status" value="1"/>
</dbReference>
<dbReference type="InterPro" id="IPR013325">
    <property type="entry name" value="RNA_pol_sigma_r2"/>
</dbReference>
<dbReference type="Pfam" id="PF04542">
    <property type="entry name" value="Sigma70_r2"/>
    <property type="match status" value="1"/>
</dbReference>
<dbReference type="SUPFAM" id="SSF88946">
    <property type="entry name" value="Sigma2 domain of RNA polymerase sigma factors"/>
    <property type="match status" value="1"/>
</dbReference>
<evidence type="ECO:0000259" key="8">
    <source>
        <dbReference type="Pfam" id="PF08281"/>
    </source>
</evidence>
<dbReference type="EMBL" id="JBITGY010000016">
    <property type="protein sequence ID" value="MFI6504784.1"/>
    <property type="molecule type" value="Genomic_DNA"/>
</dbReference>
<name>A0ABW7ZD26_9ACTN</name>
<feature type="region of interest" description="Disordered" evidence="6">
    <location>
        <begin position="66"/>
        <end position="86"/>
    </location>
</feature>
<keyword evidence="10" id="KW-1185">Reference proteome</keyword>
<dbReference type="PANTHER" id="PTHR43133:SF8">
    <property type="entry name" value="RNA POLYMERASE SIGMA FACTOR HI_1459-RELATED"/>
    <property type="match status" value="1"/>
</dbReference>
<keyword evidence="4" id="KW-0238">DNA-binding</keyword>
<dbReference type="InterPro" id="IPR007627">
    <property type="entry name" value="RNA_pol_sigma70_r2"/>
</dbReference>
<evidence type="ECO:0000256" key="4">
    <source>
        <dbReference type="ARBA" id="ARBA00023125"/>
    </source>
</evidence>
<dbReference type="NCBIfam" id="TIGR02937">
    <property type="entry name" value="sigma70-ECF"/>
    <property type="match status" value="1"/>
</dbReference>
<evidence type="ECO:0000256" key="2">
    <source>
        <dbReference type="ARBA" id="ARBA00023015"/>
    </source>
</evidence>
<dbReference type="InterPro" id="IPR013249">
    <property type="entry name" value="RNA_pol_sigma70_r4_t2"/>
</dbReference>
<evidence type="ECO:0000256" key="5">
    <source>
        <dbReference type="ARBA" id="ARBA00023163"/>
    </source>
</evidence>
<keyword evidence="5" id="KW-0804">Transcription</keyword>
<keyword evidence="3" id="KW-0731">Sigma factor</keyword>
<comment type="similarity">
    <text evidence="1">Belongs to the sigma-70 factor family. ECF subfamily.</text>
</comment>
<dbReference type="Gene3D" id="1.10.1740.10">
    <property type="match status" value="1"/>
</dbReference>
<evidence type="ECO:0000259" key="7">
    <source>
        <dbReference type="Pfam" id="PF04542"/>
    </source>
</evidence>
<dbReference type="Pfam" id="PF08281">
    <property type="entry name" value="Sigma70_r4_2"/>
    <property type="match status" value="1"/>
</dbReference>
<gene>
    <name evidence="9" type="ORF">ACIBG2_45875</name>
</gene>
<protein>
    <submittedName>
        <fullName evidence="9">RNA polymerase sigma factor</fullName>
    </submittedName>
</protein>
<sequence>MDLEAYYKSEFKPLVRFVMRSIGTTDVHEARDAVQSAFTQAHSRWDTIKNPDAWLRTVAVREFLRRRPPPPTDQLPVPAGPDSTADAVECRRQEHLVRATLQSLPPRQRAVMAWYLDGFKPGEIATQLGQDPAAVRQNLHKARSNLRKAMNATTEEAS</sequence>
<accession>A0ABW7ZD26</accession>
<comment type="caution">
    <text evidence="9">The sequence shown here is derived from an EMBL/GenBank/DDBJ whole genome shotgun (WGS) entry which is preliminary data.</text>
</comment>
<dbReference type="Proteomes" id="UP001612741">
    <property type="component" value="Unassembled WGS sequence"/>
</dbReference>
<dbReference type="SUPFAM" id="SSF88659">
    <property type="entry name" value="Sigma3 and sigma4 domains of RNA polymerase sigma factors"/>
    <property type="match status" value="1"/>
</dbReference>
<dbReference type="InterPro" id="IPR014284">
    <property type="entry name" value="RNA_pol_sigma-70_dom"/>
</dbReference>
<evidence type="ECO:0000313" key="10">
    <source>
        <dbReference type="Proteomes" id="UP001612741"/>
    </source>
</evidence>
<dbReference type="InterPro" id="IPR013324">
    <property type="entry name" value="RNA_pol_sigma_r3/r4-like"/>
</dbReference>
<dbReference type="InterPro" id="IPR036388">
    <property type="entry name" value="WH-like_DNA-bd_sf"/>
</dbReference>
<evidence type="ECO:0000256" key="6">
    <source>
        <dbReference type="SAM" id="MobiDB-lite"/>
    </source>
</evidence>